<keyword evidence="1" id="KW-0863">Zinc-finger</keyword>
<dbReference type="GO" id="GO:0008270">
    <property type="term" value="F:zinc ion binding"/>
    <property type="evidence" value="ECO:0007669"/>
    <property type="project" value="UniProtKB-KW"/>
</dbReference>
<evidence type="ECO:0000256" key="2">
    <source>
        <dbReference type="SAM" id="MobiDB-lite"/>
    </source>
</evidence>
<sequence length="572" mass="59280">MSRRATPSQAAQNQQVIKSLLKLDQNKTCADCKRNKHPRWASWNLGIFICIRCSGIHRGMGTHISRVKSVDLDSWTDEQLQSVVRWGNSRANKYWEAKLAPGHVPSEAKIENFIRTKYESKRWVMDGQMPDPSTLDDGDDDVPLAVVQEKAKLERSASQRVAAASQPAVHRQQASIDLFGDDISPPARPSTTEPTPRAPPKQPQSAPAPKPAARPGDSLLGLDFFGSTQPAPSSRPVSIASTPAGSTGMSRPDLKQSILSLYSKPPPAPAHHERTSSFGDLASPPPRSASASNMGGLTDAFSGLSIPSTASPPAPKPVEKPSPFANLTNFASIKSTPAAPKVSSPTASVGSGGSLFDSLTSPVVPPPKPQSRTTSVSSNGFDAGFTSFASPPPPKPNPPQSPLSNDLFGLSSPAPAAPAAVSPPPPFASASPRQALKSAFNLNPTPAPAPKPASTTASVASVLPPTTIDPWGGNAWSTPDPAPAATPVPSSMMKVPDTLTANDVGGGWGAPALSAGSKPAPTVAADEDFGGWASAAPISSTPSNTTTTNKNASSKPAGGFGGSDDLFSNVWE</sequence>
<dbReference type="CDD" id="cd08839">
    <property type="entry name" value="ArfGap_SMAP"/>
    <property type="match status" value="1"/>
</dbReference>
<feature type="compositionally biased region" description="Pro residues" evidence="2">
    <location>
        <begin position="196"/>
        <end position="212"/>
    </location>
</feature>
<reference evidence="4 5" key="1">
    <citation type="submission" date="2018-02" db="EMBL/GenBank/DDBJ databases">
        <title>The genomes of Aspergillus section Nigri reveals drivers in fungal speciation.</title>
        <authorList>
            <consortium name="DOE Joint Genome Institute"/>
            <person name="Vesth T.C."/>
            <person name="Nybo J."/>
            <person name="Theobald S."/>
            <person name="Brandl J."/>
            <person name="Frisvad J.C."/>
            <person name="Nielsen K.F."/>
            <person name="Lyhne E.K."/>
            <person name="Kogle M.E."/>
            <person name="Kuo A."/>
            <person name="Riley R."/>
            <person name="Clum A."/>
            <person name="Nolan M."/>
            <person name="Lipzen A."/>
            <person name="Salamov A."/>
            <person name="Henrissat B."/>
            <person name="Wiebenga A."/>
            <person name="De vries R.P."/>
            <person name="Grigoriev I.V."/>
            <person name="Mortensen U.H."/>
            <person name="Andersen M.R."/>
            <person name="Baker S.E."/>
        </authorList>
    </citation>
    <scope>NUCLEOTIDE SEQUENCE [LARGE SCALE GENOMIC DNA]</scope>
    <source>
        <strain evidence="4 5">CBS 121057</strain>
    </source>
</reference>
<gene>
    <name evidence="4" type="ORF">BO78DRAFT_393275</name>
</gene>
<dbReference type="GO" id="GO:0005737">
    <property type="term" value="C:cytoplasm"/>
    <property type="evidence" value="ECO:0007669"/>
    <property type="project" value="TreeGrafter"/>
</dbReference>
<feature type="compositionally biased region" description="Polar residues" evidence="2">
    <location>
        <begin position="226"/>
        <end position="249"/>
    </location>
</feature>
<evidence type="ECO:0000313" key="5">
    <source>
        <dbReference type="Proteomes" id="UP000248423"/>
    </source>
</evidence>
<evidence type="ECO:0000256" key="1">
    <source>
        <dbReference type="PROSITE-ProRule" id="PRU00288"/>
    </source>
</evidence>
<dbReference type="Proteomes" id="UP000248423">
    <property type="component" value="Unassembled WGS sequence"/>
</dbReference>
<feature type="compositionally biased region" description="Low complexity" evidence="2">
    <location>
        <begin position="411"/>
        <end position="420"/>
    </location>
</feature>
<feature type="compositionally biased region" description="Pro residues" evidence="2">
    <location>
        <begin position="390"/>
        <end position="401"/>
    </location>
</feature>
<feature type="compositionally biased region" description="Polar residues" evidence="2">
    <location>
        <begin position="325"/>
        <end position="335"/>
    </location>
</feature>
<dbReference type="Pfam" id="PF01412">
    <property type="entry name" value="ArfGap"/>
    <property type="match status" value="1"/>
</dbReference>
<dbReference type="EMBL" id="KZ826318">
    <property type="protein sequence ID" value="PYI11309.1"/>
    <property type="molecule type" value="Genomic_DNA"/>
</dbReference>
<protein>
    <submittedName>
        <fullName evidence="4">ArfGap-domain-containing protein</fullName>
    </submittedName>
</protein>
<feature type="domain" description="Arf-GAP" evidence="3">
    <location>
        <begin position="14"/>
        <end position="132"/>
    </location>
</feature>
<dbReference type="Gene3D" id="1.10.220.150">
    <property type="entry name" value="Arf GTPase activating protein"/>
    <property type="match status" value="1"/>
</dbReference>
<dbReference type="FunFam" id="1.10.220.150:FF:000010">
    <property type="entry name" value="Stromal membrane-associated protein"/>
    <property type="match status" value="1"/>
</dbReference>
<keyword evidence="1" id="KW-0479">Metal-binding</keyword>
<dbReference type="PRINTS" id="PR00405">
    <property type="entry name" value="REVINTRACTNG"/>
</dbReference>
<evidence type="ECO:0000259" key="3">
    <source>
        <dbReference type="PROSITE" id="PS50115"/>
    </source>
</evidence>
<feature type="compositionally biased region" description="Low complexity" evidence="2">
    <location>
        <begin position="534"/>
        <end position="556"/>
    </location>
</feature>
<dbReference type="AlphaFoldDB" id="A0A319F603"/>
<feature type="region of interest" description="Disordered" evidence="2">
    <location>
        <begin position="179"/>
        <end position="503"/>
    </location>
</feature>
<dbReference type="InterPro" id="IPR051718">
    <property type="entry name" value="ARF_GTPase-activating"/>
</dbReference>
<dbReference type="InterPro" id="IPR037278">
    <property type="entry name" value="ARFGAP/RecO"/>
</dbReference>
<dbReference type="SUPFAM" id="SSF57863">
    <property type="entry name" value="ArfGap/RecO-like zinc finger"/>
    <property type="match status" value="1"/>
</dbReference>
<evidence type="ECO:0000313" key="4">
    <source>
        <dbReference type="EMBL" id="PYI11309.1"/>
    </source>
</evidence>
<accession>A0A319F603</accession>
<keyword evidence="5" id="KW-1185">Reference proteome</keyword>
<feature type="compositionally biased region" description="Low complexity" evidence="2">
    <location>
        <begin position="452"/>
        <end position="462"/>
    </location>
</feature>
<dbReference type="STRING" id="1448318.A0A319F603"/>
<dbReference type="OrthoDB" id="10266696at2759"/>
<dbReference type="InterPro" id="IPR001164">
    <property type="entry name" value="ArfGAP_dom"/>
</dbReference>
<keyword evidence="1" id="KW-0862">Zinc</keyword>
<feature type="compositionally biased region" description="Polar residues" evidence="2">
    <location>
        <begin position="370"/>
        <end position="380"/>
    </location>
</feature>
<dbReference type="VEuPathDB" id="FungiDB:BO78DRAFT_393275"/>
<dbReference type="InterPro" id="IPR038508">
    <property type="entry name" value="ArfGAP_dom_sf"/>
</dbReference>
<dbReference type="InterPro" id="IPR044732">
    <property type="entry name" value="ArfGAP_SMAP1-like"/>
</dbReference>
<feature type="region of interest" description="Disordered" evidence="2">
    <location>
        <begin position="534"/>
        <end position="572"/>
    </location>
</feature>
<dbReference type="GO" id="GO:0005096">
    <property type="term" value="F:GTPase activator activity"/>
    <property type="evidence" value="ECO:0007669"/>
    <property type="project" value="InterPro"/>
</dbReference>
<dbReference type="PANTHER" id="PTHR45705:SF1">
    <property type="entry name" value="FI20236P1"/>
    <property type="match status" value="1"/>
</dbReference>
<organism evidence="4 5">
    <name type="scientific">Aspergillus sclerotiicarbonarius (strain CBS 121057 / IBT 28362)</name>
    <dbReference type="NCBI Taxonomy" id="1448318"/>
    <lineage>
        <taxon>Eukaryota</taxon>
        <taxon>Fungi</taxon>
        <taxon>Dikarya</taxon>
        <taxon>Ascomycota</taxon>
        <taxon>Pezizomycotina</taxon>
        <taxon>Eurotiomycetes</taxon>
        <taxon>Eurotiomycetidae</taxon>
        <taxon>Eurotiales</taxon>
        <taxon>Aspergillaceae</taxon>
        <taxon>Aspergillus</taxon>
        <taxon>Aspergillus subgen. Circumdati</taxon>
    </lineage>
</organism>
<dbReference type="PROSITE" id="PS50115">
    <property type="entry name" value="ARFGAP"/>
    <property type="match status" value="1"/>
</dbReference>
<dbReference type="SMART" id="SM00105">
    <property type="entry name" value="ArfGap"/>
    <property type="match status" value="1"/>
</dbReference>
<proteinExistence type="predicted"/>
<name>A0A319F603_ASPSB</name>
<dbReference type="PANTHER" id="PTHR45705">
    <property type="entry name" value="FI20236P1"/>
    <property type="match status" value="1"/>
</dbReference>